<reference evidence="1" key="1">
    <citation type="submission" date="2022-05" db="EMBL/GenBank/DDBJ databases">
        <title>Chromosome-level genome of Chaenocephalus aceratus.</title>
        <authorList>
            <person name="Park H."/>
        </authorList>
    </citation>
    <scope>NUCLEOTIDE SEQUENCE</scope>
    <source>
        <strain evidence="1">KU_202001</strain>
    </source>
</reference>
<name>A0ACB9W9E2_CHAAC</name>
<evidence type="ECO:0000313" key="2">
    <source>
        <dbReference type="Proteomes" id="UP001057452"/>
    </source>
</evidence>
<comment type="caution">
    <text evidence="1">The sequence shown here is derived from an EMBL/GenBank/DDBJ whole genome shotgun (WGS) entry which is preliminary data.</text>
</comment>
<dbReference type="Proteomes" id="UP001057452">
    <property type="component" value="Chromosome 17"/>
</dbReference>
<proteinExistence type="predicted"/>
<dbReference type="EMBL" id="CM043801">
    <property type="protein sequence ID" value="KAI4809789.1"/>
    <property type="molecule type" value="Genomic_DNA"/>
</dbReference>
<organism evidence="1 2">
    <name type="scientific">Chaenocephalus aceratus</name>
    <name type="common">Blackfin icefish</name>
    <name type="synonym">Chaenichthys aceratus</name>
    <dbReference type="NCBI Taxonomy" id="36190"/>
    <lineage>
        <taxon>Eukaryota</taxon>
        <taxon>Metazoa</taxon>
        <taxon>Chordata</taxon>
        <taxon>Craniata</taxon>
        <taxon>Vertebrata</taxon>
        <taxon>Euteleostomi</taxon>
        <taxon>Actinopterygii</taxon>
        <taxon>Neopterygii</taxon>
        <taxon>Teleostei</taxon>
        <taxon>Neoteleostei</taxon>
        <taxon>Acanthomorphata</taxon>
        <taxon>Eupercaria</taxon>
        <taxon>Perciformes</taxon>
        <taxon>Notothenioidei</taxon>
        <taxon>Channichthyidae</taxon>
        <taxon>Chaenocephalus</taxon>
    </lineage>
</organism>
<protein>
    <submittedName>
        <fullName evidence="1">Uncharacterized protein</fullName>
    </submittedName>
</protein>
<accession>A0ACB9W9E2</accession>
<gene>
    <name evidence="1" type="ORF">KUCAC02_018654</name>
</gene>
<keyword evidence="2" id="KW-1185">Reference proteome</keyword>
<sequence>MAAAKRGRRVHQNTSWPRRGGGGEEVRGASCVARRGGVPQSDLLGGHFGPRAEERYGGFMRRVGRPEWLVESSKSGGVCETGLENGSEIQKRYGGFMD</sequence>
<evidence type="ECO:0000313" key="1">
    <source>
        <dbReference type="EMBL" id="KAI4809789.1"/>
    </source>
</evidence>